<evidence type="ECO:0000313" key="2">
    <source>
        <dbReference type="Proteomes" id="UP000663981"/>
    </source>
</evidence>
<dbReference type="NCBIfam" id="TIGR04540">
    <property type="entry name" value="CLB_0814_fam"/>
    <property type="match status" value="1"/>
</dbReference>
<proteinExistence type="predicted"/>
<accession>A0ABS3N5G9</accession>
<reference evidence="1 2" key="1">
    <citation type="submission" date="2021-03" db="EMBL/GenBank/DDBJ databases">
        <title>Whole genome sequence of Metabacillus bambusae BG109.</title>
        <authorList>
            <person name="Jeong J.W."/>
        </authorList>
    </citation>
    <scope>NUCLEOTIDE SEQUENCE [LARGE SCALE GENOMIC DNA]</scope>
    <source>
        <strain evidence="1 2">BG109</strain>
    </source>
</reference>
<evidence type="ECO:0000313" key="1">
    <source>
        <dbReference type="EMBL" id="MBO1513525.1"/>
    </source>
</evidence>
<keyword evidence="2" id="KW-1185">Reference proteome</keyword>
<dbReference type="Proteomes" id="UP000663981">
    <property type="component" value="Unassembled WGS sequence"/>
</dbReference>
<name>A0ABS3N5G9_9BACI</name>
<organism evidence="1 2">
    <name type="scientific">Metabacillus bambusae</name>
    <dbReference type="NCBI Taxonomy" id="2795218"/>
    <lineage>
        <taxon>Bacteria</taxon>
        <taxon>Bacillati</taxon>
        <taxon>Bacillota</taxon>
        <taxon>Bacilli</taxon>
        <taxon>Bacillales</taxon>
        <taxon>Bacillaceae</taxon>
        <taxon>Metabacillus</taxon>
    </lineage>
</organism>
<protein>
    <submittedName>
        <fullName evidence="1">TIGR04540 family protein</fullName>
    </submittedName>
</protein>
<dbReference type="EMBL" id="JAGDEL010000015">
    <property type="protein sequence ID" value="MBO1513525.1"/>
    <property type="molecule type" value="Genomic_DNA"/>
</dbReference>
<dbReference type="InterPro" id="IPR030902">
    <property type="entry name" value="CLB_0814_fam"/>
</dbReference>
<sequence length="83" mass="9747">MELKLFYKTQRELASALNSIIDAYWENKIDETILIKEVEDIYKNNPNKVLKNGDFTTILKQQCGKRRLEIVDRILDMNGLDSK</sequence>
<gene>
    <name evidence="1" type="ORF">I7822_17940</name>
</gene>
<comment type="caution">
    <text evidence="1">The sequence shown here is derived from an EMBL/GenBank/DDBJ whole genome shotgun (WGS) entry which is preliminary data.</text>
</comment>